<dbReference type="Gene3D" id="1.10.8.1220">
    <property type="match status" value="1"/>
</dbReference>
<dbReference type="PANTHER" id="PTHR45703:SF22">
    <property type="entry name" value="DYNEIN CYTOPLASMIC 2 HEAVY CHAIN 1"/>
    <property type="match status" value="1"/>
</dbReference>
<evidence type="ECO:0000259" key="6">
    <source>
        <dbReference type="Pfam" id="PF18199"/>
    </source>
</evidence>
<feature type="domain" description="Dynein heavy chain ATP-binding dynein motor region" evidence="4">
    <location>
        <begin position="397"/>
        <end position="614"/>
    </location>
</feature>
<dbReference type="Gene3D" id="3.10.490.20">
    <property type="match status" value="1"/>
</dbReference>
<evidence type="ECO:0000259" key="2">
    <source>
        <dbReference type="Pfam" id="PF03028"/>
    </source>
</evidence>
<dbReference type="GO" id="GO:0007018">
    <property type="term" value="P:microtubule-based movement"/>
    <property type="evidence" value="ECO:0007669"/>
    <property type="project" value="InterPro"/>
</dbReference>
<dbReference type="GO" id="GO:0030286">
    <property type="term" value="C:dynein complex"/>
    <property type="evidence" value="ECO:0007669"/>
    <property type="project" value="InterPro"/>
</dbReference>
<evidence type="ECO:0000259" key="5">
    <source>
        <dbReference type="Pfam" id="PF18198"/>
    </source>
</evidence>
<dbReference type="GO" id="GO:0045505">
    <property type="term" value="F:dynein intermediate chain binding"/>
    <property type="evidence" value="ECO:0007669"/>
    <property type="project" value="InterPro"/>
</dbReference>
<dbReference type="STRING" id="947166.A0A1D1VX48"/>
<dbReference type="Gene3D" id="1.10.8.720">
    <property type="entry name" value="Region D6 of dynein motor"/>
    <property type="match status" value="1"/>
</dbReference>
<dbReference type="InterPro" id="IPR042219">
    <property type="entry name" value="AAA_lid_11_sf"/>
</dbReference>
<evidence type="ECO:0000259" key="3">
    <source>
        <dbReference type="Pfam" id="PF12777"/>
    </source>
</evidence>
<gene>
    <name evidence="7" type="primary">RvY_15060</name>
    <name evidence="7" type="synonym">RvY_15060.2</name>
    <name evidence="7" type="ORF">RvY_15060-2</name>
</gene>
<feature type="domain" description="Dynein heavy chain coiled coil stalk" evidence="3">
    <location>
        <begin position="42"/>
        <end position="373"/>
    </location>
</feature>
<dbReference type="Gene3D" id="1.20.920.20">
    <property type="match status" value="1"/>
</dbReference>
<feature type="domain" description="Dynein heavy chain C-terminal" evidence="6">
    <location>
        <begin position="1139"/>
        <end position="1428"/>
    </location>
</feature>
<evidence type="ECO:0000313" key="7">
    <source>
        <dbReference type="EMBL" id="GAV04843.1"/>
    </source>
</evidence>
<dbReference type="EMBL" id="BDGG01000011">
    <property type="protein sequence ID" value="GAV04843.1"/>
    <property type="molecule type" value="Genomic_DNA"/>
</dbReference>
<feature type="domain" description="Dynein heavy chain AAA lid" evidence="5">
    <location>
        <begin position="1003"/>
        <end position="1129"/>
    </location>
</feature>
<dbReference type="Pfam" id="PF12777">
    <property type="entry name" value="MT"/>
    <property type="match status" value="1"/>
</dbReference>
<keyword evidence="1" id="KW-0175">Coiled coil</keyword>
<evidence type="ECO:0000313" key="8">
    <source>
        <dbReference type="Proteomes" id="UP000186922"/>
    </source>
</evidence>
<dbReference type="Pfam" id="PF03028">
    <property type="entry name" value="Dynein_heavy"/>
    <property type="match status" value="1"/>
</dbReference>
<feature type="domain" description="Dynein heavy chain region D6 P-loop" evidence="2">
    <location>
        <begin position="856"/>
        <end position="965"/>
    </location>
</feature>
<dbReference type="PANTHER" id="PTHR45703">
    <property type="entry name" value="DYNEIN HEAVY CHAIN"/>
    <property type="match status" value="1"/>
</dbReference>
<dbReference type="InterPro" id="IPR024743">
    <property type="entry name" value="Dynein_HC_stalk"/>
</dbReference>
<dbReference type="Pfam" id="PF18199">
    <property type="entry name" value="Dynein_C"/>
    <property type="match status" value="1"/>
</dbReference>
<evidence type="ECO:0008006" key="9">
    <source>
        <dbReference type="Google" id="ProtNLM"/>
    </source>
</evidence>
<comment type="caution">
    <text evidence="7">The sequence shown here is derived from an EMBL/GenBank/DDBJ whole genome shotgun (WGS) entry which is preliminary data.</text>
</comment>
<feature type="coiled-coil region" evidence="1">
    <location>
        <begin position="89"/>
        <end position="123"/>
    </location>
</feature>
<dbReference type="GO" id="GO:0051959">
    <property type="term" value="F:dynein light intermediate chain binding"/>
    <property type="evidence" value="ECO:0007669"/>
    <property type="project" value="InterPro"/>
</dbReference>
<evidence type="ECO:0000256" key="1">
    <source>
        <dbReference type="SAM" id="Coils"/>
    </source>
</evidence>
<proteinExistence type="predicted"/>
<evidence type="ECO:0000259" key="4">
    <source>
        <dbReference type="Pfam" id="PF12781"/>
    </source>
</evidence>
<dbReference type="InterPro" id="IPR041658">
    <property type="entry name" value="AAA_lid_11"/>
</dbReference>
<dbReference type="Proteomes" id="UP000186922">
    <property type="component" value="Unassembled WGS sequence"/>
</dbReference>
<dbReference type="Gene3D" id="3.40.50.300">
    <property type="entry name" value="P-loop containing nucleotide triphosphate hydrolases"/>
    <property type="match status" value="2"/>
</dbReference>
<name>A0A1D1VX48_RAMVA</name>
<dbReference type="Gene3D" id="6.10.140.1060">
    <property type="match status" value="1"/>
</dbReference>
<organism evidence="7 8">
    <name type="scientific">Ramazzottius varieornatus</name>
    <name type="common">Water bear</name>
    <name type="synonym">Tardigrade</name>
    <dbReference type="NCBI Taxonomy" id="947166"/>
    <lineage>
        <taxon>Eukaryota</taxon>
        <taxon>Metazoa</taxon>
        <taxon>Ecdysozoa</taxon>
        <taxon>Tardigrada</taxon>
        <taxon>Eutardigrada</taxon>
        <taxon>Parachela</taxon>
        <taxon>Hypsibioidea</taxon>
        <taxon>Ramazzottiidae</taxon>
        <taxon>Ramazzottius</taxon>
    </lineage>
</organism>
<feature type="coiled-coil region" evidence="1">
    <location>
        <begin position="279"/>
        <end position="341"/>
    </location>
</feature>
<dbReference type="Pfam" id="PF18198">
    <property type="entry name" value="AAA_lid_11"/>
    <property type="match status" value="1"/>
</dbReference>
<dbReference type="InterPro" id="IPR041228">
    <property type="entry name" value="Dynein_C"/>
</dbReference>
<reference evidence="7 8" key="1">
    <citation type="journal article" date="2016" name="Nat. Commun.">
        <title>Extremotolerant tardigrade genome and improved radiotolerance of human cultured cells by tardigrade-unique protein.</title>
        <authorList>
            <person name="Hashimoto T."/>
            <person name="Horikawa D.D."/>
            <person name="Saito Y."/>
            <person name="Kuwahara H."/>
            <person name="Kozuka-Hata H."/>
            <person name="Shin-I T."/>
            <person name="Minakuchi Y."/>
            <person name="Ohishi K."/>
            <person name="Motoyama A."/>
            <person name="Aizu T."/>
            <person name="Enomoto A."/>
            <person name="Kondo K."/>
            <person name="Tanaka S."/>
            <person name="Hara Y."/>
            <person name="Koshikawa S."/>
            <person name="Sagara H."/>
            <person name="Miura T."/>
            <person name="Yokobori S."/>
            <person name="Miyagawa K."/>
            <person name="Suzuki Y."/>
            <person name="Kubo T."/>
            <person name="Oyama M."/>
            <person name="Kohara Y."/>
            <person name="Fujiyama A."/>
            <person name="Arakawa K."/>
            <person name="Katayama T."/>
            <person name="Toyoda A."/>
            <person name="Kunieda T."/>
        </authorList>
    </citation>
    <scope>NUCLEOTIDE SEQUENCE [LARGE SCALE GENOMIC DNA]</scope>
    <source>
        <strain evidence="7 8">YOKOZUNA-1</strain>
    </source>
</reference>
<feature type="coiled-coil region" evidence="1">
    <location>
        <begin position="557"/>
        <end position="584"/>
    </location>
</feature>
<protein>
    <recommendedName>
        <fullName evidence="9">Dynein heavy chain coiled coil stalk domain-containing protein</fullName>
    </recommendedName>
</protein>
<dbReference type="InterPro" id="IPR026983">
    <property type="entry name" value="DHC"/>
</dbReference>
<dbReference type="Pfam" id="PF12781">
    <property type="entry name" value="AAA_9"/>
    <property type="match status" value="1"/>
</dbReference>
<dbReference type="InterPro" id="IPR004273">
    <property type="entry name" value="Dynein_heavy_D6_P-loop"/>
</dbReference>
<dbReference type="InterPro" id="IPR035706">
    <property type="entry name" value="AAA_9"/>
</dbReference>
<dbReference type="OrthoDB" id="10252139at2759"/>
<dbReference type="InterPro" id="IPR027417">
    <property type="entry name" value="P-loop_NTPase"/>
</dbReference>
<sequence length="1431" mass="159582">MLFIHSTSPPTMQSTAKFYQFLRTFHSVRTGLTSKASRHSQRLQAGLDQLTKARSDVMVLKRTVGDQHKALASKQDEAKRAMEEIREGMSGANTQKEEVTMLKADLEKEREKLLVRERDIAQELQDVLPMLEGAKAAVNKIKTTDLSEIKSLRAPPTVIHNILEGVLKIFGNKDTSWSAMRAFLTPTVKDEIIRFDAEKVTKENLRQTQAVLEKFKTSFEEETAKRGSVAAAPLAAWVKACVKYAEVYDKIAPLAAEKRKLESTIDSHAKRVTNASLHIGKLSDRIDMLQASFQQLTEEAAVMKIELNRLSERLKVAQVVVEKLEDEYTRWSTQLKETSLSEQQLQLNALLAAGFITYLAACSEDERKAVMGRWTERFKVESFDLVNLMTTESTRLQWRADGLSADTLSMENAVILQYTDAPPLIIDPATSITNWMKTFLKSTTVETVDQEDTNFQSILEHSVRFGKTLIVEVADKIDPVLVPLLRRDMAKQGARLQTEIGEKLLDFHPQFRLLLTTRNSNLPIHPQTASLLNVISFTPTRAGLANQLLSIVIECKLPEVERQRKELLKAQEDLKIKLTALEDSLLNELANSQGNILENVELQESLNKTKSSSLVIEKNLEESRIVKETLDKDQAVFAILANKCCAVYFALRDLHQLNPLYRFGLPMFLKLYQKAVENLAKDDHVKNQLQKFCAVAFYQVIHYVYAHMSRSIFKRDRLTSLLQFVRMVRPELLTEGEWSFFLNSKAISKPSSTSFPWLDPDQQAGLGHLLQAVPDLRSALQLNDESVWKVFIKHPQCETAFPTTLKLTPFQQALVVSVLRPDRLISALSLFLAKSLKLADLSVDTSLIGLLEDSNAQTPILIVTAGGTDPSVDLRELATERAPGKSIQMFAMGQRDVESAVTAIRSAAENGTWLCLENLHLVPTFFQRLSKAVRGIQPAQTFRLWMTTESADSVPVPLLEATLKCVYEAPPAVKHNLQLTLKESSESIRQTISSCPSSQRFQLLLLWVHAVLQERRNFVPRGWTKFYEFNASDLRSAMRVVAKFSQSSFSSETHIRGLLTDVVYGGRVDLEVDLRVLISYVQAFFGHSIDGRLFGQGGMPSMSSLAAFIEYVKQMPEREAPEVLGLPANIDGALQKSDSNRVMTDLKGLQRASVEKASTVNGGTDRLVEIASVLLKKWASYAAEDTLQRQSSNSLVEFFQQEIAFGAIFVKAAHGDVTAAINSKDEATTTRADSLDTSSELKLGETPSKWLSVWEVGPLDPATFLKAIDDKLAYCLTMVSQAQKSLPGLRVEMGRMFHPQTMTGILRHLAARSSNQPLEQLVFRNEWSLTAIKSIPYTVSLVGLRLEGALFDGTTLKECLYDSPSSVSAPACYVAWVSQGASGDASVNGNTVAVPVFCTASRADLAFHLSVPCDSDPEKWVRAGVAFVLDI</sequence>
<dbReference type="InterPro" id="IPR043160">
    <property type="entry name" value="Dynein_C_barrel"/>
</dbReference>
<accession>A0A1D1VX48</accession>
<keyword evidence="8" id="KW-1185">Reference proteome</keyword>
<dbReference type="GO" id="GO:0008569">
    <property type="term" value="F:minus-end-directed microtubule motor activity"/>
    <property type="evidence" value="ECO:0007669"/>
    <property type="project" value="InterPro"/>
</dbReference>